<evidence type="ECO:0000259" key="1">
    <source>
        <dbReference type="Pfam" id="PF24923"/>
    </source>
</evidence>
<protein>
    <recommendedName>
        <fullName evidence="1">IQCH-like ATP-grasp domain-containing protein</fullName>
    </recommendedName>
</protein>
<organism evidence="2 3">
    <name type="scientific">Candidula unifasciata</name>
    <dbReference type="NCBI Taxonomy" id="100452"/>
    <lineage>
        <taxon>Eukaryota</taxon>
        <taxon>Metazoa</taxon>
        <taxon>Spiralia</taxon>
        <taxon>Lophotrochozoa</taxon>
        <taxon>Mollusca</taxon>
        <taxon>Gastropoda</taxon>
        <taxon>Heterobranchia</taxon>
        <taxon>Euthyneura</taxon>
        <taxon>Panpulmonata</taxon>
        <taxon>Eupulmonata</taxon>
        <taxon>Stylommatophora</taxon>
        <taxon>Helicina</taxon>
        <taxon>Helicoidea</taxon>
        <taxon>Geomitridae</taxon>
        <taxon>Candidula</taxon>
    </lineage>
</organism>
<sequence length="448" mass="50145">THKMCLSTILKYSPKALQRIKNLIKGRDAFIVSGMPHKDDLAVADDLGVPVLSPEPDAAHLAGIDIPPSESDIYSLDQLCESLAQLVTENLNVQRWLFKLNDEFDGRGIAFCDLPKYLHCYKWALKEEQRYGDNSICQNPAEIPDILQNYAQPVNSKMFPTWDQFLQAFLSQGGVIEACPPSENITTLTADLLIEPSGAVNLLTCGDQIHADSQFSCWGLSFPQSSIEPSALNVTCQRIADVCKSNGIVGYLKIDFVTFIHPKTMVQQLWALDLSLHYSDHLAMFRLMEYVTHGTFHPKTHVFEVTLPTKENKSSRRRLTEQSTPSKTRYAVMSTRLMHSNLAVIHYSVFFQMCRAHGIGYDIKDKSGTAFTLIDSFNRERLGMLTIGEDLQGALATFVRNLFIIHQEISTPNMQGVTNFQAAIADIEHILGTTVENAEADQDVQTTQ</sequence>
<evidence type="ECO:0000313" key="2">
    <source>
        <dbReference type="EMBL" id="CAG5134673.1"/>
    </source>
</evidence>
<name>A0A8S3ZYC2_9EUPU</name>
<dbReference type="Pfam" id="PF24923">
    <property type="entry name" value="ATP-grasp_IQCH"/>
    <property type="match status" value="1"/>
</dbReference>
<dbReference type="InterPro" id="IPR038752">
    <property type="entry name" value="IQCH"/>
</dbReference>
<dbReference type="PANTHER" id="PTHR14465">
    <property type="entry name" value="IQ DOMAIN-CONTAINING PROTEIN H"/>
    <property type="match status" value="1"/>
</dbReference>
<dbReference type="PANTHER" id="PTHR14465:SF0">
    <property type="entry name" value="IQ DOMAIN-CONTAINING PROTEIN H"/>
    <property type="match status" value="1"/>
</dbReference>
<keyword evidence="3" id="KW-1185">Reference proteome</keyword>
<feature type="non-terminal residue" evidence="2">
    <location>
        <position position="1"/>
    </location>
</feature>
<gene>
    <name evidence="2" type="ORF">CUNI_LOCUS20231</name>
</gene>
<reference evidence="2" key="1">
    <citation type="submission" date="2021-04" db="EMBL/GenBank/DDBJ databases">
        <authorList>
            <consortium name="Molecular Ecology Group"/>
        </authorList>
    </citation>
    <scope>NUCLEOTIDE SEQUENCE</scope>
</reference>
<dbReference type="OrthoDB" id="2117703at2759"/>
<dbReference type="AlphaFoldDB" id="A0A8S3ZYC2"/>
<comment type="caution">
    <text evidence="2">The sequence shown here is derived from an EMBL/GenBank/DDBJ whole genome shotgun (WGS) entry which is preliminary data.</text>
</comment>
<proteinExistence type="predicted"/>
<feature type="domain" description="IQCH-like ATP-grasp" evidence="1">
    <location>
        <begin position="62"/>
        <end position="297"/>
    </location>
</feature>
<accession>A0A8S3ZYC2</accession>
<dbReference type="EMBL" id="CAJHNH020007468">
    <property type="protein sequence ID" value="CAG5134673.1"/>
    <property type="molecule type" value="Genomic_DNA"/>
</dbReference>
<dbReference type="InterPro" id="IPR056855">
    <property type="entry name" value="ATP-grasp_IQCH"/>
</dbReference>
<evidence type="ECO:0000313" key="3">
    <source>
        <dbReference type="Proteomes" id="UP000678393"/>
    </source>
</evidence>
<dbReference type="Proteomes" id="UP000678393">
    <property type="component" value="Unassembled WGS sequence"/>
</dbReference>